<dbReference type="InterPro" id="IPR009053">
    <property type="entry name" value="Prefoldin"/>
</dbReference>
<dbReference type="GO" id="GO:0005737">
    <property type="term" value="C:cytoplasm"/>
    <property type="evidence" value="ECO:0007669"/>
    <property type="project" value="TreeGrafter"/>
</dbReference>
<evidence type="ECO:0000256" key="1">
    <source>
        <dbReference type="ARBA" id="ARBA00008045"/>
    </source>
</evidence>
<dbReference type="EMBL" id="AWGJ01000005">
    <property type="protein sequence ID" value="ODN79358.1"/>
    <property type="molecule type" value="Genomic_DNA"/>
</dbReference>
<dbReference type="RefSeq" id="XP_018994205.1">
    <property type="nucleotide sequence ID" value="XM_019137179.1"/>
</dbReference>
<sequence length="135" mass="15134">MSALSDDTLRKILTQIQTQAVSAQKQLSIVRSQIASKDKEKKILALTRREIGDVFVSVDGQGQGGGGKMYKGVGKMFVEQPRAEVEKEHADKEKSLTEDVQNLSKKAKYLEKQFEEANNQLKDIFHAQQRAAENQ</sequence>
<dbReference type="InterPro" id="IPR002777">
    <property type="entry name" value="PFD_beta-like"/>
</dbReference>
<dbReference type="PANTHER" id="PTHR20903:SF0">
    <property type="entry name" value="PREFOLDIN SUBUNIT 1"/>
    <property type="match status" value="1"/>
</dbReference>
<keyword evidence="3" id="KW-0175">Coiled coil</keyword>
<dbReference type="GO" id="GO:0044183">
    <property type="term" value="F:protein folding chaperone"/>
    <property type="evidence" value="ECO:0007669"/>
    <property type="project" value="TreeGrafter"/>
</dbReference>
<comment type="similarity">
    <text evidence="1">Belongs to the prefoldin subunit beta family.</text>
</comment>
<evidence type="ECO:0000256" key="2">
    <source>
        <dbReference type="ARBA" id="ARBA00023186"/>
    </source>
</evidence>
<dbReference type="Proteomes" id="UP000094065">
    <property type="component" value="Unassembled WGS sequence"/>
</dbReference>
<reference evidence="4 5" key="1">
    <citation type="submission" date="2016-06" db="EMBL/GenBank/DDBJ databases">
        <title>Evolution of pathogenesis and genome organization in the Tremellales.</title>
        <authorList>
            <person name="Cuomo C."/>
            <person name="Litvintseva A."/>
            <person name="Heitman J."/>
            <person name="Chen Y."/>
            <person name="Sun S."/>
            <person name="Springer D."/>
            <person name="Dromer F."/>
            <person name="Young S."/>
            <person name="Zeng Q."/>
            <person name="Chapman S."/>
            <person name="Gujja S."/>
            <person name="Saif S."/>
            <person name="Birren B."/>
        </authorList>
    </citation>
    <scope>NUCLEOTIDE SEQUENCE [LARGE SCALE GENOMIC DNA]</scope>
    <source>
        <strain evidence="4 5">CBS 6039</strain>
    </source>
</reference>
<evidence type="ECO:0000313" key="4">
    <source>
        <dbReference type="EMBL" id="ODN79358.1"/>
    </source>
</evidence>
<name>A0A1E3HSM6_9TREE</name>
<dbReference type="Gene3D" id="1.10.287.370">
    <property type="match status" value="1"/>
</dbReference>
<keyword evidence="5" id="KW-1185">Reference proteome</keyword>
<dbReference type="Pfam" id="PF01920">
    <property type="entry name" value="Prefoldin_2"/>
    <property type="match status" value="1"/>
</dbReference>
<organism evidence="4 5">
    <name type="scientific">Cryptococcus amylolentus CBS 6039</name>
    <dbReference type="NCBI Taxonomy" id="1295533"/>
    <lineage>
        <taxon>Eukaryota</taxon>
        <taxon>Fungi</taxon>
        <taxon>Dikarya</taxon>
        <taxon>Basidiomycota</taxon>
        <taxon>Agaricomycotina</taxon>
        <taxon>Tremellomycetes</taxon>
        <taxon>Tremellales</taxon>
        <taxon>Cryptococcaceae</taxon>
        <taxon>Cryptococcus</taxon>
    </lineage>
</organism>
<dbReference type="AlphaFoldDB" id="A0A1E3HSM6"/>
<proteinExistence type="inferred from homology"/>
<accession>A0A1E3HSM6</accession>
<dbReference type="STRING" id="1295533.A0A1E3HSM6"/>
<dbReference type="PANTHER" id="PTHR20903">
    <property type="entry name" value="PREFOLDIN SUBUNIT 1-RELATED"/>
    <property type="match status" value="1"/>
</dbReference>
<dbReference type="GO" id="GO:0016272">
    <property type="term" value="C:prefoldin complex"/>
    <property type="evidence" value="ECO:0007669"/>
    <property type="project" value="InterPro"/>
</dbReference>
<dbReference type="SUPFAM" id="SSF46579">
    <property type="entry name" value="Prefoldin"/>
    <property type="match status" value="1"/>
</dbReference>
<gene>
    <name evidence="4" type="ORF">L202_03362</name>
</gene>
<comment type="caution">
    <text evidence="4">The sequence shown here is derived from an EMBL/GenBank/DDBJ whole genome shotgun (WGS) entry which is preliminary data.</text>
</comment>
<evidence type="ECO:0000313" key="5">
    <source>
        <dbReference type="Proteomes" id="UP000094065"/>
    </source>
</evidence>
<dbReference type="GeneID" id="30154671"/>
<feature type="coiled-coil region" evidence="3">
    <location>
        <begin position="93"/>
        <end position="120"/>
    </location>
</feature>
<dbReference type="GO" id="GO:0051082">
    <property type="term" value="F:unfolded protein binding"/>
    <property type="evidence" value="ECO:0007669"/>
    <property type="project" value="InterPro"/>
</dbReference>
<dbReference type="OrthoDB" id="2015447at2759"/>
<keyword evidence="2" id="KW-0143">Chaperone</keyword>
<protein>
    <recommendedName>
        <fullName evidence="6">Prefoldin subunit 1</fullName>
    </recommendedName>
</protein>
<evidence type="ECO:0000256" key="3">
    <source>
        <dbReference type="SAM" id="Coils"/>
    </source>
</evidence>
<evidence type="ECO:0008006" key="6">
    <source>
        <dbReference type="Google" id="ProtNLM"/>
    </source>
</evidence>